<gene>
    <name evidence="16" type="ORF">C8D99_11151</name>
</gene>
<accession>A0A4R8M6V0</accession>
<dbReference type="AlphaFoldDB" id="A0A4R8M6V0"/>
<evidence type="ECO:0000256" key="13">
    <source>
        <dbReference type="ARBA" id="ARBA00033470"/>
    </source>
</evidence>
<evidence type="ECO:0000256" key="6">
    <source>
        <dbReference type="ARBA" id="ARBA00021623"/>
    </source>
</evidence>
<dbReference type="SUPFAM" id="SSF56059">
    <property type="entry name" value="Glutathione synthetase ATP-binding domain-like"/>
    <property type="match status" value="1"/>
</dbReference>
<comment type="similarity">
    <text evidence="4">Belongs to the PEP-utilizing enzyme family.</text>
</comment>
<dbReference type="RefSeq" id="WP_243833885.1">
    <property type="nucleotide sequence ID" value="NZ_SORI01000011.1"/>
</dbReference>
<keyword evidence="12" id="KW-0460">Magnesium</keyword>
<keyword evidence="17" id="KW-1185">Reference proteome</keyword>
<dbReference type="Gene3D" id="3.30.1490.20">
    <property type="entry name" value="ATP-grasp fold, A domain"/>
    <property type="match status" value="1"/>
</dbReference>
<keyword evidence="8" id="KW-0479">Metal-binding</keyword>
<comment type="cofactor">
    <cofactor evidence="1">
        <name>Mg(2+)</name>
        <dbReference type="ChEBI" id="CHEBI:18420"/>
    </cofactor>
</comment>
<dbReference type="GO" id="GO:0005524">
    <property type="term" value="F:ATP binding"/>
    <property type="evidence" value="ECO:0007669"/>
    <property type="project" value="UniProtKB-KW"/>
</dbReference>
<dbReference type="GO" id="GO:0008986">
    <property type="term" value="F:pyruvate, water dikinase activity"/>
    <property type="evidence" value="ECO:0007669"/>
    <property type="project" value="UniProtKB-EC"/>
</dbReference>
<comment type="caution">
    <text evidence="16">The sequence shown here is derived from an EMBL/GenBank/DDBJ whole genome shotgun (WGS) entry which is preliminary data.</text>
</comment>
<dbReference type="PANTHER" id="PTHR43030:SF1">
    <property type="entry name" value="PHOSPHOENOLPYRUVATE SYNTHASE"/>
    <property type="match status" value="1"/>
</dbReference>
<comment type="pathway">
    <text evidence="3">Carbohydrate biosynthesis; gluconeogenesis.</text>
</comment>
<dbReference type="InterPro" id="IPR013815">
    <property type="entry name" value="ATP_grasp_subdomain_1"/>
</dbReference>
<organism evidence="16 17">
    <name type="scientific">Aminivibrio pyruvatiphilus</name>
    <dbReference type="NCBI Taxonomy" id="1005740"/>
    <lineage>
        <taxon>Bacteria</taxon>
        <taxon>Thermotogati</taxon>
        <taxon>Synergistota</taxon>
        <taxon>Synergistia</taxon>
        <taxon>Synergistales</taxon>
        <taxon>Aminobacteriaceae</taxon>
        <taxon>Aminivibrio</taxon>
    </lineage>
</organism>
<keyword evidence="9" id="KW-0547">Nucleotide-binding</keyword>
<dbReference type="Gene3D" id="3.30.470.20">
    <property type="entry name" value="ATP-grasp fold, B domain"/>
    <property type="match status" value="1"/>
</dbReference>
<sequence length="581" mass="65557">MIYSDFDPKPVFREYRRLIGDGEVGGKARGLAFAFNTLKGTPLESCVEFPDVNYVLTTEGFDDFVSDNGIETLLKESLSGQEENTEDEFAQELFEKVASAFRNGRVRPSLTRDLEAAMEAIGDFPLAIRSSSILEDSRKLSFAGKYSTRFSANRGPLADRTVLLVNAIKEVWASLYNPAARAYRKKHGLTDSDESMAVVIQPVIGREHNSMYYPEIAGTAFSKVYRRPSTRIRKEDGVMRFCFGLGTRTVDRLKANVSYLSHPMLRPQGNLPADIAMTSQSEFDYIDRGSGRFMTGALSEHLPFLLREHKLASAFIEIYAENLLYWAGSDQVSNGKPVFSFSNFPRRHPRFFSLVKELCSFLEERMGMPADMEFAYDTEREKLTLLQLRPLASYEEMARVSIPEVREENVILKGNRMVSNGRLENVHHLVYVDPSVYGKDATFYEVAREIGRINHKLSGTNYILVGPGRWGSTNPKLGVPVRYNEICNCGCLVEVGILESDYTPELSYGTHFFLDLDVDGTLYLPVFDGMKGNVYNREWLASSFFEQKRHPAVRHYTGNFSVLLDGENEVGVVISNDPPSK</sequence>
<evidence type="ECO:0000256" key="2">
    <source>
        <dbReference type="ARBA" id="ARBA00002988"/>
    </source>
</evidence>
<evidence type="ECO:0000259" key="15">
    <source>
        <dbReference type="Pfam" id="PF01326"/>
    </source>
</evidence>
<name>A0A4R8M6V0_9BACT</name>
<keyword evidence="11" id="KW-0067">ATP-binding</keyword>
<dbReference type="GO" id="GO:0046872">
    <property type="term" value="F:metal ion binding"/>
    <property type="evidence" value="ECO:0007669"/>
    <property type="project" value="UniProtKB-KW"/>
</dbReference>
<dbReference type="EC" id="2.7.9.2" evidence="5"/>
<dbReference type="InterPro" id="IPR006319">
    <property type="entry name" value="PEP_synth"/>
</dbReference>
<evidence type="ECO:0000313" key="16">
    <source>
        <dbReference type="EMBL" id="TDY59717.1"/>
    </source>
</evidence>
<evidence type="ECO:0000256" key="7">
    <source>
        <dbReference type="ARBA" id="ARBA00022679"/>
    </source>
</evidence>
<keyword evidence="16" id="KW-0670">Pyruvate</keyword>
<evidence type="ECO:0000256" key="10">
    <source>
        <dbReference type="ARBA" id="ARBA00022777"/>
    </source>
</evidence>
<dbReference type="EMBL" id="SORI01000011">
    <property type="protein sequence ID" value="TDY59717.1"/>
    <property type="molecule type" value="Genomic_DNA"/>
</dbReference>
<proteinExistence type="inferred from homology"/>
<evidence type="ECO:0000256" key="8">
    <source>
        <dbReference type="ARBA" id="ARBA00022723"/>
    </source>
</evidence>
<dbReference type="PANTHER" id="PTHR43030">
    <property type="entry name" value="PHOSPHOENOLPYRUVATE SYNTHASE"/>
    <property type="match status" value="1"/>
</dbReference>
<evidence type="ECO:0000256" key="11">
    <source>
        <dbReference type="ARBA" id="ARBA00022840"/>
    </source>
</evidence>
<evidence type="ECO:0000256" key="4">
    <source>
        <dbReference type="ARBA" id="ARBA00007837"/>
    </source>
</evidence>
<comment type="function">
    <text evidence="2">Catalyzes the phosphorylation of pyruvate to phosphoenolpyruvate.</text>
</comment>
<dbReference type="Pfam" id="PF01326">
    <property type="entry name" value="PPDK_N"/>
    <property type="match status" value="1"/>
</dbReference>
<evidence type="ECO:0000256" key="3">
    <source>
        <dbReference type="ARBA" id="ARBA00004742"/>
    </source>
</evidence>
<evidence type="ECO:0000256" key="12">
    <source>
        <dbReference type="ARBA" id="ARBA00022842"/>
    </source>
</evidence>
<keyword evidence="7" id="KW-0808">Transferase</keyword>
<evidence type="ECO:0000256" key="5">
    <source>
        <dbReference type="ARBA" id="ARBA00011996"/>
    </source>
</evidence>
<dbReference type="InterPro" id="IPR002192">
    <property type="entry name" value="PPDK_AMP/ATP-bd"/>
</dbReference>
<protein>
    <recommendedName>
        <fullName evidence="6">Phosphoenolpyruvate synthase</fullName>
        <ecNumber evidence="5">2.7.9.2</ecNumber>
    </recommendedName>
    <alternativeName>
        <fullName evidence="13">Pyruvate, water dikinase</fullName>
    </alternativeName>
</protein>
<keyword evidence="10 16" id="KW-0418">Kinase</keyword>
<evidence type="ECO:0000256" key="1">
    <source>
        <dbReference type="ARBA" id="ARBA00001946"/>
    </source>
</evidence>
<reference evidence="16 17" key="1">
    <citation type="submission" date="2019-03" db="EMBL/GenBank/DDBJ databases">
        <title>Genomic Encyclopedia of Type Strains, Phase IV (KMG-IV): sequencing the most valuable type-strain genomes for metagenomic binning, comparative biology and taxonomic classification.</title>
        <authorList>
            <person name="Goeker M."/>
        </authorList>
    </citation>
    <scope>NUCLEOTIDE SEQUENCE [LARGE SCALE GENOMIC DNA]</scope>
    <source>
        <strain evidence="16 17">DSM 25964</strain>
    </source>
</reference>
<feature type="domain" description="Pyruvate phosphate dikinase AMP/ATP-binding" evidence="15">
    <location>
        <begin position="23"/>
        <end position="407"/>
    </location>
</feature>
<evidence type="ECO:0000313" key="17">
    <source>
        <dbReference type="Proteomes" id="UP000295066"/>
    </source>
</evidence>
<evidence type="ECO:0000256" key="9">
    <source>
        <dbReference type="ARBA" id="ARBA00022741"/>
    </source>
</evidence>
<dbReference type="Proteomes" id="UP000295066">
    <property type="component" value="Unassembled WGS sequence"/>
</dbReference>
<evidence type="ECO:0000256" key="14">
    <source>
        <dbReference type="ARBA" id="ARBA00047700"/>
    </source>
</evidence>
<comment type="catalytic activity">
    <reaction evidence="14">
        <text>pyruvate + ATP + H2O = phosphoenolpyruvate + AMP + phosphate + 2 H(+)</text>
        <dbReference type="Rhea" id="RHEA:11364"/>
        <dbReference type="ChEBI" id="CHEBI:15361"/>
        <dbReference type="ChEBI" id="CHEBI:15377"/>
        <dbReference type="ChEBI" id="CHEBI:15378"/>
        <dbReference type="ChEBI" id="CHEBI:30616"/>
        <dbReference type="ChEBI" id="CHEBI:43474"/>
        <dbReference type="ChEBI" id="CHEBI:58702"/>
        <dbReference type="ChEBI" id="CHEBI:456215"/>
        <dbReference type="EC" id="2.7.9.2"/>
    </reaction>
</comment>